<sequence>MTIEQRTTVRQRTTRRLPAAALLGAAAVLVLAACGPSAGPAAGTSAATTAAPTTASAEPAPTTEAATSSAPSMAPSTAATPPLCAAASLAGSLDDTGGGAAGHIYMKLIVKNTSAATCILDGYPGVSLVKAGVDTPIGAAAVRDATAPSKGPISLAPGKSAAAVLRYTQAGNYPNCTRVAADSVMVYPPSATDRLVIAHPLTACSNSNIELLTIGAFQQ</sequence>
<evidence type="ECO:0000313" key="4">
    <source>
        <dbReference type="EMBL" id="NGN83355.1"/>
    </source>
</evidence>
<keyword evidence="2" id="KW-0732">Signal</keyword>
<dbReference type="InterPro" id="IPR025326">
    <property type="entry name" value="DUF4232"/>
</dbReference>
<keyword evidence="5" id="KW-1185">Reference proteome</keyword>
<dbReference type="EMBL" id="JAAKZI010000010">
    <property type="protein sequence ID" value="NGN83355.1"/>
    <property type="molecule type" value="Genomic_DNA"/>
</dbReference>
<organism evidence="4 5">
    <name type="scientific">Arthrobacter silviterrae</name>
    <dbReference type="NCBI Taxonomy" id="2026658"/>
    <lineage>
        <taxon>Bacteria</taxon>
        <taxon>Bacillati</taxon>
        <taxon>Actinomycetota</taxon>
        <taxon>Actinomycetes</taxon>
        <taxon>Micrococcales</taxon>
        <taxon>Micrococcaceae</taxon>
        <taxon>Arthrobacter</taxon>
    </lineage>
</organism>
<accession>A0ABX0DC06</accession>
<evidence type="ECO:0000259" key="3">
    <source>
        <dbReference type="Pfam" id="PF14016"/>
    </source>
</evidence>
<comment type="caution">
    <text evidence="4">The sequence shown here is derived from an EMBL/GenBank/DDBJ whole genome shotgun (WGS) entry which is preliminary data.</text>
</comment>
<gene>
    <name evidence="4" type="ORF">G6N77_07755</name>
</gene>
<evidence type="ECO:0000256" key="2">
    <source>
        <dbReference type="SAM" id="SignalP"/>
    </source>
</evidence>
<feature type="chain" id="PRO_5045617616" evidence="2">
    <location>
        <begin position="33"/>
        <end position="219"/>
    </location>
</feature>
<evidence type="ECO:0000256" key="1">
    <source>
        <dbReference type="SAM" id="MobiDB-lite"/>
    </source>
</evidence>
<dbReference type="Proteomes" id="UP000479226">
    <property type="component" value="Unassembled WGS sequence"/>
</dbReference>
<evidence type="ECO:0000313" key="5">
    <source>
        <dbReference type="Proteomes" id="UP000479226"/>
    </source>
</evidence>
<dbReference type="PROSITE" id="PS51257">
    <property type="entry name" value="PROKAR_LIPOPROTEIN"/>
    <property type="match status" value="1"/>
</dbReference>
<dbReference type="RefSeq" id="WP_165181456.1">
    <property type="nucleotide sequence ID" value="NZ_JAAKZI010000010.1"/>
</dbReference>
<protein>
    <submittedName>
        <fullName evidence="4">DUF4232 domain-containing protein</fullName>
    </submittedName>
</protein>
<name>A0ABX0DC06_9MICC</name>
<reference evidence="4 5" key="1">
    <citation type="submission" date="2020-02" db="EMBL/GenBank/DDBJ databases">
        <title>Genome sequence of the type strain DSM 27180 of Arthrobacter silviterrae.</title>
        <authorList>
            <person name="Gao J."/>
            <person name="Sun J."/>
        </authorList>
    </citation>
    <scope>NUCLEOTIDE SEQUENCE [LARGE SCALE GENOMIC DNA]</scope>
    <source>
        <strain evidence="4 5">DSM 27180</strain>
    </source>
</reference>
<proteinExistence type="predicted"/>
<feature type="signal peptide" evidence="2">
    <location>
        <begin position="1"/>
        <end position="32"/>
    </location>
</feature>
<feature type="domain" description="DUF4232" evidence="3">
    <location>
        <begin position="84"/>
        <end position="218"/>
    </location>
</feature>
<dbReference type="Pfam" id="PF14016">
    <property type="entry name" value="DUF4232"/>
    <property type="match status" value="1"/>
</dbReference>
<feature type="region of interest" description="Disordered" evidence="1">
    <location>
        <begin position="42"/>
        <end position="74"/>
    </location>
</feature>